<feature type="transmembrane region" description="Helical" evidence="1">
    <location>
        <begin position="20"/>
        <end position="39"/>
    </location>
</feature>
<evidence type="ECO:0000256" key="1">
    <source>
        <dbReference type="SAM" id="Phobius"/>
    </source>
</evidence>
<evidence type="ECO:0000313" key="4">
    <source>
        <dbReference type="Proteomes" id="UP001148838"/>
    </source>
</evidence>
<protein>
    <recommendedName>
        <fullName evidence="2">Phosphatidylserine Lipase ABHD16 N-terminal domain-containing protein</fullName>
    </recommendedName>
</protein>
<evidence type="ECO:0000313" key="3">
    <source>
        <dbReference type="EMBL" id="KAJ4449799.1"/>
    </source>
</evidence>
<keyword evidence="4" id="KW-1185">Reference proteome</keyword>
<comment type="caution">
    <text evidence="3">The sequence shown here is derived from an EMBL/GenBank/DDBJ whole genome shotgun (WGS) entry which is preliminary data.</text>
</comment>
<reference evidence="3 4" key="1">
    <citation type="journal article" date="2022" name="Allergy">
        <title>Genome assembly and annotation of Periplaneta americana reveal a comprehensive cockroach allergen profile.</title>
        <authorList>
            <person name="Wang L."/>
            <person name="Xiong Q."/>
            <person name="Saelim N."/>
            <person name="Wang L."/>
            <person name="Nong W."/>
            <person name="Wan A.T."/>
            <person name="Shi M."/>
            <person name="Liu X."/>
            <person name="Cao Q."/>
            <person name="Hui J.H.L."/>
            <person name="Sookrung N."/>
            <person name="Leung T.F."/>
            <person name="Tungtrongchitr A."/>
            <person name="Tsui S.K.W."/>
        </authorList>
    </citation>
    <scope>NUCLEOTIDE SEQUENCE [LARGE SCALE GENOMIC DNA]</scope>
    <source>
        <strain evidence="3">PWHHKU_190912</strain>
    </source>
</reference>
<gene>
    <name evidence="3" type="ORF">ANN_01204</name>
</gene>
<evidence type="ECO:0000259" key="2">
    <source>
        <dbReference type="Pfam" id="PF22990"/>
    </source>
</evidence>
<proteinExistence type="predicted"/>
<organism evidence="3 4">
    <name type="scientific">Periplaneta americana</name>
    <name type="common">American cockroach</name>
    <name type="synonym">Blatta americana</name>
    <dbReference type="NCBI Taxonomy" id="6978"/>
    <lineage>
        <taxon>Eukaryota</taxon>
        <taxon>Metazoa</taxon>
        <taxon>Ecdysozoa</taxon>
        <taxon>Arthropoda</taxon>
        <taxon>Hexapoda</taxon>
        <taxon>Insecta</taxon>
        <taxon>Pterygota</taxon>
        <taxon>Neoptera</taxon>
        <taxon>Polyneoptera</taxon>
        <taxon>Dictyoptera</taxon>
        <taxon>Blattodea</taxon>
        <taxon>Blattoidea</taxon>
        <taxon>Blattidae</taxon>
        <taxon>Blattinae</taxon>
        <taxon>Periplaneta</taxon>
    </lineage>
</organism>
<dbReference type="Pfam" id="PF22990">
    <property type="entry name" value="ABHD16_N"/>
    <property type="match status" value="1"/>
</dbReference>
<dbReference type="EMBL" id="JAJSOF020000003">
    <property type="protein sequence ID" value="KAJ4449799.1"/>
    <property type="molecule type" value="Genomic_DNA"/>
</dbReference>
<accession>A0ABQ8TSX5</accession>
<feature type="transmembrane region" description="Helical" evidence="1">
    <location>
        <begin position="45"/>
        <end position="69"/>
    </location>
</feature>
<keyword evidence="1" id="KW-0812">Transmembrane</keyword>
<dbReference type="InterPro" id="IPR054518">
    <property type="entry name" value="ABHD16_N"/>
</dbReference>
<sequence length="105" mass="11576">MKGEAIVVIEGAASGGVRRLFVMWNVGLYTSPILATVLYRRGYFVFDGIITIAKFLTGIGLILAASYCLRGIGRANNHTYISFLNSLNSAKKELNKDTKVCICYY</sequence>
<keyword evidence="1" id="KW-1133">Transmembrane helix</keyword>
<name>A0ABQ8TSX5_PERAM</name>
<keyword evidence="1" id="KW-0472">Membrane</keyword>
<feature type="domain" description="Phosphatidylserine Lipase ABHD16 N-terminal" evidence="2">
    <location>
        <begin position="17"/>
        <end position="99"/>
    </location>
</feature>
<dbReference type="Proteomes" id="UP001148838">
    <property type="component" value="Unassembled WGS sequence"/>
</dbReference>